<dbReference type="InterPro" id="IPR002156">
    <property type="entry name" value="RNaseH_domain"/>
</dbReference>
<dbReference type="InterPro" id="IPR044730">
    <property type="entry name" value="RNase_H-like_dom_plant"/>
</dbReference>
<dbReference type="PANTHER" id="PTHR47074:SF11">
    <property type="entry name" value="REVERSE TRANSCRIPTASE-LIKE PROTEIN"/>
    <property type="match status" value="1"/>
</dbReference>
<evidence type="ECO:0000313" key="4">
    <source>
        <dbReference type="Proteomes" id="UP001151760"/>
    </source>
</evidence>
<dbReference type="Proteomes" id="UP001151760">
    <property type="component" value="Unassembled WGS sequence"/>
</dbReference>
<dbReference type="SUPFAM" id="SSF53098">
    <property type="entry name" value="Ribonuclease H-like"/>
    <property type="match status" value="1"/>
</dbReference>
<accession>A0ABQ5CBA3</accession>
<dbReference type="PANTHER" id="PTHR47074">
    <property type="entry name" value="BNAC02G40300D PROTEIN"/>
    <property type="match status" value="1"/>
</dbReference>
<dbReference type="Gene3D" id="3.30.420.10">
    <property type="entry name" value="Ribonuclease H-like superfamily/Ribonuclease H"/>
    <property type="match status" value="1"/>
</dbReference>
<evidence type="ECO:0000259" key="2">
    <source>
        <dbReference type="Pfam" id="PF13456"/>
    </source>
</evidence>
<feature type="domain" description="RNase H type-1" evidence="2">
    <location>
        <begin position="65"/>
        <end position="150"/>
    </location>
</feature>
<reference evidence="3" key="1">
    <citation type="journal article" date="2022" name="Int. J. Mol. Sci.">
        <title>Draft Genome of Tanacetum Coccineum: Genomic Comparison of Closely Related Tanacetum-Family Plants.</title>
        <authorList>
            <person name="Yamashiro T."/>
            <person name="Shiraishi A."/>
            <person name="Nakayama K."/>
            <person name="Satake H."/>
        </authorList>
    </citation>
    <scope>NUCLEOTIDE SEQUENCE</scope>
</reference>
<proteinExistence type="predicted"/>
<protein>
    <submittedName>
        <fullName evidence="3">Ribonuclease H protein</fullName>
    </submittedName>
</protein>
<keyword evidence="4" id="KW-1185">Reference proteome</keyword>
<dbReference type="CDD" id="cd06222">
    <property type="entry name" value="RNase_H_like"/>
    <property type="match status" value="1"/>
</dbReference>
<comment type="caution">
    <text evidence="3">The sequence shown here is derived from an EMBL/GenBank/DDBJ whole genome shotgun (WGS) entry which is preliminary data.</text>
</comment>
<name>A0ABQ5CBA3_9ASTR</name>
<dbReference type="EMBL" id="BQNB010014091">
    <property type="protein sequence ID" value="GJT23888.1"/>
    <property type="molecule type" value="Genomic_DNA"/>
</dbReference>
<sequence length="176" mass="19153">MPIPGFAASECSSTHPLNTEPKPPSPSTLSGWKFLVAFLSSLNVKLFKLHDCKISPSVRGETFSASSPLMAELYAIRNACRLAVTNGWQNAVVESDSKVAISLACAQVDPPWSLSAIVVDIKVWASQSGISFSWVKRDCNLAAHQVAKLAFRSHENFVWNSSFPDVITSVVRSDMI</sequence>
<dbReference type="InterPro" id="IPR036397">
    <property type="entry name" value="RNaseH_sf"/>
</dbReference>
<feature type="region of interest" description="Disordered" evidence="1">
    <location>
        <begin position="1"/>
        <end position="25"/>
    </location>
</feature>
<gene>
    <name evidence="3" type="ORF">Tco_0893825</name>
</gene>
<evidence type="ECO:0000313" key="3">
    <source>
        <dbReference type="EMBL" id="GJT23888.1"/>
    </source>
</evidence>
<dbReference type="InterPro" id="IPR012337">
    <property type="entry name" value="RNaseH-like_sf"/>
</dbReference>
<evidence type="ECO:0000256" key="1">
    <source>
        <dbReference type="SAM" id="MobiDB-lite"/>
    </source>
</evidence>
<reference evidence="3" key="2">
    <citation type="submission" date="2022-01" db="EMBL/GenBank/DDBJ databases">
        <authorList>
            <person name="Yamashiro T."/>
            <person name="Shiraishi A."/>
            <person name="Satake H."/>
            <person name="Nakayama K."/>
        </authorList>
    </citation>
    <scope>NUCLEOTIDE SEQUENCE</scope>
</reference>
<organism evidence="3 4">
    <name type="scientific">Tanacetum coccineum</name>
    <dbReference type="NCBI Taxonomy" id="301880"/>
    <lineage>
        <taxon>Eukaryota</taxon>
        <taxon>Viridiplantae</taxon>
        <taxon>Streptophyta</taxon>
        <taxon>Embryophyta</taxon>
        <taxon>Tracheophyta</taxon>
        <taxon>Spermatophyta</taxon>
        <taxon>Magnoliopsida</taxon>
        <taxon>eudicotyledons</taxon>
        <taxon>Gunneridae</taxon>
        <taxon>Pentapetalae</taxon>
        <taxon>asterids</taxon>
        <taxon>campanulids</taxon>
        <taxon>Asterales</taxon>
        <taxon>Asteraceae</taxon>
        <taxon>Asteroideae</taxon>
        <taxon>Anthemideae</taxon>
        <taxon>Anthemidinae</taxon>
        <taxon>Tanacetum</taxon>
    </lineage>
</organism>
<dbReference type="Pfam" id="PF13456">
    <property type="entry name" value="RVT_3"/>
    <property type="match status" value="1"/>
</dbReference>
<dbReference type="InterPro" id="IPR052929">
    <property type="entry name" value="RNase_H-like_EbsB-rel"/>
</dbReference>